<name>A0A0N5AQI4_9BILA</name>
<dbReference type="WBParaSite" id="SMUV_0000694801-mRNA-1">
    <property type="protein sequence ID" value="SMUV_0000694801-mRNA-1"/>
    <property type="gene ID" value="SMUV_0000694801"/>
</dbReference>
<accession>A0A0N5AQI4</accession>
<reference evidence="2" key="1">
    <citation type="submission" date="2017-02" db="UniProtKB">
        <authorList>
            <consortium name="WormBaseParasite"/>
        </authorList>
    </citation>
    <scope>IDENTIFICATION</scope>
</reference>
<proteinExistence type="predicted"/>
<sequence>MIKTAIKYEMHMFVLYLLNSERSDLTETDLLELEKVQEETYFKWRWFEGELNLVKRDINKSIQNNQLRNAVKGLGPEMQACKIQQVSTMLEGNDRSETSKLFSNNRPYSLLMHTNWNLDKKLQTFAAKACT</sequence>
<protein>
    <submittedName>
        <fullName evidence="2">TBK1_CCD1 domain-containing protein</fullName>
    </submittedName>
</protein>
<dbReference type="Proteomes" id="UP000046393">
    <property type="component" value="Unplaced"/>
</dbReference>
<evidence type="ECO:0000313" key="1">
    <source>
        <dbReference type="Proteomes" id="UP000046393"/>
    </source>
</evidence>
<evidence type="ECO:0000313" key="2">
    <source>
        <dbReference type="WBParaSite" id="SMUV_0000694801-mRNA-1"/>
    </source>
</evidence>
<dbReference type="AlphaFoldDB" id="A0A0N5AQI4"/>
<organism evidence="1 2">
    <name type="scientific">Syphacia muris</name>
    <dbReference type="NCBI Taxonomy" id="451379"/>
    <lineage>
        <taxon>Eukaryota</taxon>
        <taxon>Metazoa</taxon>
        <taxon>Ecdysozoa</taxon>
        <taxon>Nematoda</taxon>
        <taxon>Chromadorea</taxon>
        <taxon>Rhabditida</taxon>
        <taxon>Spirurina</taxon>
        <taxon>Oxyuridomorpha</taxon>
        <taxon>Oxyuroidea</taxon>
        <taxon>Oxyuridae</taxon>
        <taxon>Syphacia</taxon>
    </lineage>
</organism>
<keyword evidence="1" id="KW-1185">Reference proteome</keyword>